<feature type="compositionally biased region" description="Basic and acidic residues" evidence="1">
    <location>
        <begin position="51"/>
        <end position="69"/>
    </location>
</feature>
<name>M0N6Z1_9EURY</name>
<dbReference type="STRING" id="1227456.C450_06942"/>
<evidence type="ECO:0000256" key="1">
    <source>
        <dbReference type="SAM" id="MobiDB-lite"/>
    </source>
</evidence>
<dbReference type="RefSeq" id="WP_005041828.1">
    <property type="nucleotide sequence ID" value="NZ_AOME01000050.1"/>
</dbReference>
<feature type="region of interest" description="Disordered" evidence="1">
    <location>
        <begin position="1"/>
        <end position="98"/>
    </location>
</feature>
<reference evidence="2 3" key="1">
    <citation type="journal article" date="2014" name="PLoS Genet.">
        <title>Phylogenetically driven sequencing of extremely halophilic archaea reveals strategies for static and dynamic osmo-response.</title>
        <authorList>
            <person name="Becker E.A."/>
            <person name="Seitzer P.M."/>
            <person name="Tritt A."/>
            <person name="Larsen D."/>
            <person name="Krusor M."/>
            <person name="Yao A.I."/>
            <person name="Wu D."/>
            <person name="Madern D."/>
            <person name="Eisen J.A."/>
            <person name="Darling A.E."/>
            <person name="Facciotti M.T."/>
        </authorList>
    </citation>
    <scope>NUCLEOTIDE SEQUENCE [LARGE SCALE GENOMIC DNA]</scope>
    <source>
        <strain evidence="2 3">DSM 8989</strain>
    </source>
</reference>
<accession>M0N6Z1</accession>
<gene>
    <name evidence="2" type="ORF">C450_06942</name>
</gene>
<protein>
    <submittedName>
        <fullName evidence="2">Uncharacterized protein</fullName>
    </submittedName>
</protein>
<evidence type="ECO:0000313" key="3">
    <source>
        <dbReference type="Proteomes" id="UP000011625"/>
    </source>
</evidence>
<dbReference type="Proteomes" id="UP000011625">
    <property type="component" value="Unassembled WGS sequence"/>
</dbReference>
<dbReference type="EMBL" id="AOME01000050">
    <property type="protein sequence ID" value="EMA53626.1"/>
    <property type="molecule type" value="Genomic_DNA"/>
</dbReference>
<dbReference type="OrthoDB" id="373275at2157"/>
<proteinExistence type="predicted"/>
<dbReference type="AlphaFoldDB" id="M0N6Z1"/>
<feature type="compositionally biased region" description="Basic and acidic residues" evidence="1">
    <location>
        <begin position="7"/>
        <end position="22"/>
    </location>
</feature>
<evidence type="ECO:0000313" key="2">
    <source>
        <dbReference type="EMBL" id="EMA53626.1"/>
    </source>
</evidence>
<dbReference type="PATRIC" id="fig|1227456.3.peg.1381"/>
<keyword evidence="3" id="KW-1185">Reference proteome</keyword>
<organism evidence="2 3">
    <name type="scientific">Halococcus salifodinae DSM 8989</name>
    <dbReference type="NCBI Taxonomy" id="1227456"/>
    <lineage>
        <taxon>Archaea</taxon>
        <taxon>Methanobacteriati</taxon>
        <taxon>Methanobacteriota</taxon>
        <taxon>Stenosarchaea group</taxon>
        <taxon>Halobacteria</taxon>
        <taxon>Halobacteriales</taxon>
        <taxon>Halococcaceae</taxon>
        <taxon>Halococcus</taxon>
    </lineage>
</organism>
<comment type="caution">
    <text evidence="2">The sequence shown here is derived from an EMBL/GenBank/DDBJ whole genome shotgun (WGS) entry which is preliminary data.</text>
</comment>
<sequence length="98" mass="11205">MSENNENSEREHPDPGELRDEITAEDFPSTPEEIGLELDGIPPEFKEEEEQPVRDEPDAILEENHDRCQPDLTDVMSGESSRLQDGSGLDWHEPRSLY</sequence>